<accession>A0A183F3X0</accession>
<sequence>MELLTAVSPSVPVRPVNQDVAETDRGSSTSSCIEALRMDAEMPSYMKIVIDYIIEARQEIKQANIRNSGLLEE</sequence>
<accession>A0A3P7X0C0</accession>
<evidence type="ECO:0000313" key="1">
    <source>
        <dbReference type="EMBL" id="VDO19245.1"/>
    </source>
</evidence>
<evidence type="ECO:0000313" key="2">
    <source>
        <dbReference type="Proteomes" id="UP000050761"/>
    </source>
</evidence>
<gene>
    <name evidence="1" type="ORF">HPBE_LOCUS863</name>
</gene>
<dbReference type="EMBL" id="UZAH01000775">
    <property type="protein sequence ID" value="VDO19245.1"/>
    <property type="molecule type" value="Genomic_DNA"/>
</dbReference>
<dbReference type="Proteomes" id="UP000050761">
    <property type="component" value="Unassembled WGS sequence"/>
</dbReference>
<dbReference type="WBParaSite" id="HPBE_0000086201-mRNA-1">
    <property type="protein sequence ID" value="HPBE_0000086201-mRNA-1"/>
    <property type="gene ID" value="HPBE_0000086201"/>
</dbReference>
<evidence type="ECO:0000313" key="3">
    <source>
        <dbReference type="WBParaSite" id="HPBE_0000086201-mRNA-1"/>
    </source>
</evidence>
<keyword evidence="2" id="KW-1185">Reference proteome</keyword>
<reference evidence="3" key="2">
    <citation type="submission" date="2019-09" db="UniProtKB">
        <authorList>
            <consortium name="WormBaseParasite"/>
        </authorList>
    </citation>
    <scope>IDENTIFICATION</scope>
</reference>
<reference evidence="1 2" key="1">
    <citation type="submission" date="2018-11" db="EMBL/GenBank/DDBJ databases">
        <authorList>
            <consortium name="Pathogen Informatics"/>
        </authorList>
    </citation>
    <scope>NUCLEOTIDE SEQUENCE [LARGE SCALE GENOMIC DNA]</scope>
</reference>
<name>A0A183F3X0_HELPZ</name>
<protein>
    <submittedName>
        <fullName evidence="3">3-deoxy-7-phosphoheptulonate synthase</fullName>
    </submittedName>
</protein>
<dbReference type="AlphaFoldDB" id="A0A183F3X0"/>
<organism evidence="2 3">
    <name type="scientific">Heligmosomoides polygyrus</name>
    <name type="common">Parasitic roundworm</name>
    <dbReference type="NCBI Taxonomy" id="6339"/>
    <lineage>
        <taxon>Eukaryota</taxon>
        <taxon>Metazoa</taxon>
        <taxon>Ecdysozoa</taxon>
        <taxon>Nematoda</taxon>
        <taxon>Chromadorea</taxon>
        <taxon>Rhabditida</taxon>
        <taxon>Rhabditina</taxon>
        <taxon>Rhabditomorpha</taxon>
        <taxon>Strongyloidea</taxon>
        <taxon>Heligmosomidae</taxon>
        <taxon>Heligmosomoides</taxon>
    </lineage>
</organism>
<proteinExistence type="predicted"/>